<dbReference type="InterPro" id="IPR017937">
    <property type="entry name" value="Thioredoxin_CS"/>
</dbReference>
<evidence type="ECO:0000256" key="14">
    <source>
        <dbReference type="SAM" id="SignalP"/>
    </source>
</evidence>
<keyword evidence="11" id="KW-0676">Redox-active center</keyword>
<dbReference type="GO" id="GO:0005788">
    <property type="term" value="C:endoplasmic reticulum lumen"/>
    <property type="evidence" value="ECO:0007669"/>
    <property type="project" value="UniProtKB-SubCell"/>
</dbReference>
<dbReference type="CDD" id="cd02961">
    <property type="entry name" value="PDI_a_family"/>
    <property type="match status" value="1"/>
</dbReference>
<feature type="compositionally biased region" description="Basic and acidic residues" evidence="13">
    <location>
        <begin position="461"/>
        <end position="481"/>
    </location>
</feature>
<dbReference type="Gene3D" id="3.40.30.10">
    <property type="entry name" value="Glutaredoxin"/>
    <property type="match status" value="4"/>
</dbReference>
<dbReference type="PANTHER" id="PTHR18929:SF93">
    <property type="entry name" value="PROTEIN DISULFIDE-ISOMERASE A2"/>
    <property type="match status" value="1"/>
</dbReference>
<feature type="domain" description="Thioredoxin" evidence="15">
    <location>
        <begin position="301"/>
        <end position="436"/>
    </location>
</feature>
<proteinExistence type="inferred from homology"/>
<dbReference type="InterPro" id="IPR036249">
    <property type="entry name" value="Thioredoxin-like_sf"/>
</dbReference>
<evidence type="ECO:0000256" key="9">
    <source>
        <dbReference type="ARBA" id="ARBA00023186"/>
    </source>
</evidence>
<dbReference type="GO" id="GO:0003756">
    <property type="term" value="F:protein disulfide isomerase activity"/>
    <property type="evidence" value="ECO:0007669"/>
    <property type="project" value="UniProtKB-EC"/>
</dbReference>
<evidence type="ECO:0000256" key="13">
    <source>
        <dbReference type="SAM" id="MobiDB-lite"/>
    </source>
</evidence>
<dbReference type="GO" id="GO:0006457">
    <property type="term" value="P:protein folding"/>
    <property type="evidence" value="ECO:0007669"/>
    <property type="project" value="TreeGrafter"/>
</dbReference>
<comment type="subcellular location">
    <subcellularLocation>
        <location evidence="2">Endoplasmic reticulum lumen</location>
    </subcellularLocation>
</comment>
<evidence type="ECO:0000313" key="16">
    <source>
        <dbReference type="EMBL" id="GCB65160.1"/>
    </source>
</evidence>
<dbReference type="PANTHER" id="PTHR18929">
    <property type="entry name" value="PROTEIN DISULFIDE ISOMERASE"/>
    <property type="match status" value="1"/>
</dbReference>
<comment type="similarity">
    <text evidence="3 12">Belongs to the protein disulfide isomerase family.</text>
</comment>
<name>A0A401NWB0_SCYTO</name>
<evidence type="ECO:0000256" key="6">
    <source>
        <dbReference type="ARBA" id="ARBA00022737"/>
    </source>
</evidence>
<dbReference type="OrthoDB" id="72053at2759"/>
<reference evidence="16 17" key="1">
    <citation type="journal article" date="2018" name="Nat. Ecol. Evol.">
        <title>Shark genomes provide insights into elasmobranch evolution and the origin of vertebrates.</title>
        <authorList>
            <person name="Hara Y"/>
            <person name="Yamaguchi K"/>
            <person name="Onimaru K"/>
            <person name="Kadota M"/>
            <person name="Koyanagi M"/>
            <person name="Keeley SD"/>
            <person name="Tatsumi K"/>
            <person name="Tanaka K"/>
            <person name="Motone F"/>
            <person name="Kageyama Y"/>
            <person name="Nozu R"/>
            <person name="Adachi N"/>
            <person name="Nishimura O"/>
            <person name="Nakagawa R"/>
            <person name="Tanegashima C"/>
            <person name="Kiyatake I"/>
            <person name="Matsumoto R"/>
            <person name="Murakumo K"/>
            <person name="Nishida K"/>
            <person name="Terakita A"/>
            <person name="Kuratani S"/>
            <person name="Sato K"/>
            <person name="Hyodo S Kuraku.S."/>
        </authorList>
    </citation>
    <scope>NUCLEOTIDE SEQUENCE [LARGE SCALE GENOMIC DNA]</scope>
</reference>
<keyword evidence="10" id="KW-0413">Isomerase</keyword>
<evidence type="ECO:0000259" key="15">
    <source>
        <dbReference type="PROSITE" id="PS51352"/>
    </source>
</evidence>
<dbReference type="SUPFAM" id="SSF52833">
    <property type="entry name" value="Thioredoxin-like"/>
    <property type="match status" value="3"/>
</dbReference>
<dbReference type="InterPro" id="IPR013766">
    <property type="entry name" value="Thioredoxin_domain"/>
</dbReference>
<evidence type="ECO:0000256" key="4">
    <source>
        <dbReference type="ARBA" id="ARBA00012723"/>
    </source>
</evidence>
<evidence type="ECO:0000256" key="11">
    <source>
        <dbReference type="ARBA" id="ARBA00023284"/>
    </source>
</evidence>
<feature type="domain" description="Thioredoxin" evidence="15">
    <location>
        <begin position="23"/>
        <end position="158"/>
    </location>
</feature>
<dbReference type="FunFam" id="3.40.30.10:FF:000027">
    <property type="entry name" value="protein disulfide-isomerase A2"/>
    <property type="match status" value="1"/>
</dbReference>
<keyword evidence="7" id="KW-0256">Endoplasmic reticulum</keyword>
<keyword evidence="5 14" id="KW-0732">Signal</keyword>
<dbReference type="CDD" id="cd02981">
    <property type="entry name" value="PDI_b_family"/>
    <property type="match status" value="1"/>
</dbReference>
<dbReference type="Proteomes" id="UP000288216">
    <property type="component" value="Unassembled WGS sequence"/>
</dbReference>
<dbReference type="FunFam" id="3.40.30.10:FF:000023">
    <property type="entry name" value="Protein disulfide-isomerase"/>
    <property type="match status" value="1"/>
</dbReference>
<dbReference type="OMA" id="HANSHHD"/>
<keyword evidence="6" id="KW-0677">Repeat</keyword>
<protein>
    <recommendedName>
        <fullName evidence="4">protein disulfide-isomerase</fullName>
        <ecNumber evidence="4">5.3.4.1</ecNumber>
    </recommendedName>
</protein>
<organism evidence="16 17">
    <name type="scientific">Scyliorhinus torazame</name>
    <name type="common">Cloudy catshark</name>
    <name type="synonym">Catulus torazame</name>
    <dbReference type="NCBI Taxonomy" id="75743"/>
    <lineage>
        <taxon>Eukaryota</taxon>
        <taxon>Metazoa</taxon>
        <taxon>Chordata</taxon>
        <taxon>Craniata</taxon>
        <taxon>Vertebrata</taxon>
        <taxon>Chondrichthyes</taxon>
        <taxon>Elasmobranchii</taxon>
        <taxon>Galeomorphii</taxon>
        <taxon>Galeoidea</taxon>
        <taxon>Carcharhiniformes</taxon>
        <taxon>Scyliorhinidae</taxon>
        <taxon>Scyliorhinus</taxon>
    </lineage>
</organism>
<evidence type="ECO:0000256" key="3">
    <source>
        <dbReference type="ARBA" id="ARBA00006347"/>
    </source>
</evidence>
<comment type="catalytic activity">
    <reaction evidence="1">
        <text>Catalyzes the rearrangement of -S-S- bonds in proteins.</text>
        <dbReference type="EC" id="5.3.4.1"/>
    </reaction>
</comment>
<feature type="signal peptide" evidence="14">
    <location>
        <begin position="1"/>
        <end position="19"/>
    </location>
</feature>
<dbReference type="FunFam" id="3.40.30.10:FF:000042">
    <property type="entry name" value="protein disulfide-isomerase A2"/>
    <property type="match status" value="1"/>
</dbReference>
<feature type="region of interest" description="Disordered" evidence="13">
    <location>
        <begin position="436"/>
        <end position="481"/>
    </location>
</feature>
<dbReference type="GO" id="GO:0034976">
    <property type="term" value="P:response to endoplasmic reticulum stress"/>
    <property type="evidence" value="ECO:0007669"/>
    <property type="project" value="TreeGrafter"/>
</dbReference>
<gene>
    <name evidence="16" type="ORF">scyTo_0011840</name>
</gene>
<dbReference type="PROSITE" id="PS00194">
    <property type="entry name" value="THIOREDOXIN_1"/>
    <property type="match status" value="1"/>
</dbReference>
<dbReference type="Pfam" id="PF00085">
    <property type="entry name" value="Thioredoxin"/>
    <property type="match status" value="2"/>
</dbReference>
<evidence type="ECO:0000256" key="1">
    <source>
        <dbReference type="ARBA" id="ARBA00001182"/>
    </source>
</evidence>
<keyword evidence="9" id="KW-0143">Chaperone</keyword>
<evidence type="ECO:0000256" key="2">
    <source>
        <dbReference type="ARBA" id="ARBA00004319"/>
    </source>
</evidence>
<dbReference type="EMBL" id="BFAA01005536">
    <property type="protein sequence ID" value="GCB65160.1"/>
    <property type="molecule type" value="Genomic_DNA"/>
</dbReference>
<dbReference type="InterPro" id="IPR005788">
    <property type="entry name" value="PDI_thioredoxin-like_dom"/>
</dbReference>
<keyword evidence="8" id="KW-1015">Disulfide bond</keyword>
<evidence type="ECO:0000256" key="8">
    <source>
        <dbReference type="ARBA" id="ARBA00023157"/>
    </source>
</evidence>
<evidence type="ECO:0000313" key="17">
    <source>
        <dbReference type="Proteomes" id="UP000288216"/>
    </source>
</evidence>
<dbReference type="PROSITE" id="PS51352">
    <property type="entry name" value="THIOREDOXIN_2"/>
    <property type="match status" value="2"/>
</dbReference>
<dbReference type="STRING" id="75743.A0A401NWB0"/>
<dbReference type="CDD" id="cd02995">
    <property type="entry name" value="PDI_a_PDI_a'_C"/>
    <property type="match status" value="1"/>
</dbReference>
<evidence type="ECO:0000256" key="7">
    <source>
        <dbReference type="ARBA" id="ARBA00022824"/>
    </source>
</evidence>
<accession>A0A401NWB0</accession>
<evidence type="ECO:0000256" key="12">
    <source>
        <dbReference type="RuleBase" id="RU004208"/>
    </source>
</evidence>
<dbReference type="EC" id="5.3.4.1" evidence="4"/>
<keyword evidence="17" id="KW-1185">Reference proteome</keyword>
<dbReference type="PRINTS" id="PR00421">
    <property type="entry name" value="THIOREDOXIN"/>
</dbReference>
<evidence type="ECO:0000256" key="10">
    <source>
        <dbReference type="ARBA" id="ARBA00023235"/>
    </source>
</evidence>
<feature type="compositionally biased region" description="Acidic residues" evidence="13">
    <location>
        <begin position="442"/>
        <end position="455"/>
    </location>
</feature>
<dbReference type="AlphaFoldDB" id="A0A401NWB0"/>
<evidence type="ECO:0000256" key="5">
    <source>
        <dbReference type="ARBA" id="ARBA00022729"/>
    </source>
</evidence>
<dbReference type="Pfam" id="PF13848">
    <property type="entry name" value="Thioredoxin_6"/>
    <property type="match status" value="1"/>
</dbReference>
<sequence>MTKWCILTLFLAVLSAAKAEETVATEEPSPPAEQDAEVVLTDEITEEQDVLVLHRYNFERALKENKYLLVEFYAPWCGHCKSLAPEYANAAGQLKNESSDLKLAKVDVIEEKELGSEFGIHSYPTLKFFKESDRKTPIDYTGKRNAKGIISWLKRRTGPSYAFLDSGAEVEKFIDSAEVVIVGFFKDLENDDVKTFAETANDVVEIPFAISNNVKILEKYDVSRNTIALFKKFDDRRADFEIEAETGLTKEELSKFIRINEMHLVTEFTQENNAKIFDAKIDNHILLFINKTIEEHNQILKKFQDAAASFRGKPYLKSEDIPEDWDKNPVKVLVGRNFEKVAFDETKNVFVEIYAPWCSHCKELAPIWDQLGEKYKDHENVLIAKMDATINEVESVPVEGFPTIKYFPAASGKKIINYEGARDLETFTTFLDNGGKLPQEAGADDNDELDIDDILNGETNKTTEQHPKGSDTASEAKKDEL</sequence>
<feature type="chain" id="PRO_5019331683" description="protein disulfide-isomerase" evidence="14">
    <location>
        <begin position="20"/>
        <end position="481"/>
    </location>
</feature>
<dbReference type="NCBIfam" id="TIGR01126">
    <property type="entry name" value="pdi_dom"/>
    <property type="match status" value="1"/>
</dbReference>
<comment type="caution">
    <text evidence="16">The sequence shown here is derived from an EMBL/GenBank/DDBJ whole genome shotgun (WGS) entry which is preliminary data.</text>
</comment>